<dbReference type="InterPro" id="IPR045584">
    <property type="entry name" value="Pilin-like"/>
</dbReference>
<keyword evidence="1" id="KW-1133">Transmembrane helix</keyword>
<keyword evidence="1" id="KW-0812">Transmembrane</keyword>
<dbReference type="EMBL" id="MHOI01000028">
    <property type="protein sequence ID" value="OGZ61131.1"/>
    <property type="molecule type" value="Genomic_DNA"/>
</dbReference>
<evidence type="ECO:0008006" key="4">
    <source>
        <dbReference type="Google" id="ProtNLM"/>
    </source>
</evidence>
<organism evidence="2 3">
    <name type="scientific">Candidatus Spechtbacteria bacterium RIFCSPLOWO2_01_FULL_46_10</name>
    <dbReference type="NCBI Taxonomy" id="1802163"/>
    <lineage>
        <taxon>Bacteria</taxon>
        <taxon>Candidatus Spechtiibacteriota</taxon>
    </lineage>
</organism>
<name>A0A1G2HFW8_9BACT</name>
<evidence type="ECO:0000256" key="1">
    <source>
        <dbReference type="SAM" id="Phobius"/>
    </source>
</evidence>
<proteinExistence type="predicted"/>
<evidence type="ECO:0000313" key="2">
    <source>
        <dbReference type="EMBL" id="OGZ61131.1"/>
    </source>
</evidence>
<protein>
    <recommendedName>
        <fullName evidence="4">Prepilin-type N-terminal cleavage/methylation domain-containing protein</fullName>
    </recommendedName>
</protein>
<evidence type="ECO:0000313" key="3">
    <source>
        <dbReference type="Proteomes" id="UP000179153"/>
    </source>
</evidence>
<keyword evidence="1" id="KW-0472">Membrane</keyword>
<dbReference type="SUPFAM" id="SSF54523">
    <property type="entry name" value="Pili subunits"/>
    <property type="match status" value="1"/>
</dbReference>
<dbReference type="AlphaFoldDB" id="A0A1G2HFW8"/>
<sequence>MGKMNQNKGFTLIEIVVATGIFSLVSVIAVGAFLISLESQQAIVAQKTVAENVRFALEFSSRQMRFAKSDEAGSCAGAGIFFADGGNSIRFLNSNETCVSITLDGERIVYQEGATSAIDLTNVSDVRVTSLNFILNEAGQQPRVTMIVEGVSSRDPGLLMRAQTTTTARNIPVG</sequence>
<reference evidence="2 3" key="1">
    <citation type="journal article" date="2016" name="Nat. Commun.">
        <title>Thousands of microbial genomes shed light on interconnected biogeochemical processes in an aquifer system.</title>
        <authorList>
            <person name="Anantharaman K."/>
            <person name="Brown C.T."/>
            <person name="Hug L.A."/>
            <person name="Sharon I."/>
            <person name="Castelle C.J."/>
            <person name="Probst A.J."/>
            <person name="Thomas B.C."/>
            <person name="Singh A."/>
            <person name="Wilkins M.J."/>
            <person name="Karaoz U."/>
            <person name="Brodie E.L."/>
            <person name="Williams K.H."/>
            <person name="Hubbard S.S."/>
            <person name="Banfield J.F."/>
        </authorList>
    </citation>
    <scope>NUCLEOTIDE SEQUENCE [LARGE SCALE GENOMIC DNA]</scope>
</reference>
<dbReference type="PROSITE" id="PS00409">
    <property type="entry name" value="PROKAR_NTER_METHYL"/>
    <property type="match status" value="1"/>
</dbReference>
<dbReference type="Proteomes" id="UP000179153">
    <property type="component" value="Unassembled WGS sequence"/>
</dbReference>
<gene>
    <name evidence="2" type="ORF">A2932_00235</name>
</gene>
<dbReference type="STRING" id="1802163.A2932_00235"/>
<comment type="caution">
    <text evidence="2">The sequence shown here is derived from an EMBL/GenBank/DDBJ whole genome shotgun (WGS) entry which is preliminary data.</text>
</comment>
<accession>A0A1G2HFW8</accession>
<dbReference type="InterPro" id="IPR012902">
    <property type="entry name" value="N_methyl_site"/>
</dbReference>
<dbReference type="Pfam" id="PF07963">
    <property type="entry name" value="N_methyl"/>
    <property type="match status" value="1"/>
</dbReference>
<dbReference type="NCBIfam" id="TIGR02532">
    <property type="entry name" value="IV_pilin_GFxxxE"/>
    <property type="match status" value="1"/>
</dbReference>
<feature type="transmembrane region" description="Helical" evidence="1">
    <location>
        <begin position="12"/>
        <end position="37"/>
    </location>
</feature>